<name>A0A1B7SL43_9ASCO</name>
<dbReference type="GO" id="GO:0030687">
    <property type="term" value="C:preribosome, large subunit precursor"/>
    <property type="evidence" value="ECO:0007669"/>
    <property type="project" value="TreeGrafter"/>
</dbReference>
<reference evidence="8" key="1">
    <citation type="journal article" date="2021" name="Open Biol.">
        <title>Shared evolutionary footprints suggest mitochondrial oxidative damage underlies multiple complex I losses in fungi.</title>
        <authorList>
            <person name="Schikora-Tamarit M.A."/>
            <person name="Marcet-Houben M."/>
            <person name="Nosek J."/>
            <person name="Gabaldon T."/>
        </authorList>
    </citation>
    <scope>NUCLEOTIDE SEQUENCE</scope>
    <source>
        <strain evidence="8">NCAIM Y.01608</strain>
    </source>
</reference>
<protein>
    <submittedName>
        <fullName evidence="8">Uncharacterized protein</fullName>
    </submittedName>
</protein>
<feature type="region of interest" description="Disordered" evidence="7">
    <location>
        <begin position="1"/>
        <end position="76"/>
    </location>
</feature>
<dbReference type="GO" id="GO:0005730">
    <property type="term" value="C:nucleolus"/>
    <property type="evidence" value="ECO:0007669"/>
    <property type="project" value="TreeGrafter"/>
</dbReference>
<evidence type="ECO:0000256" key="1">
    <source>
        <dbReference type="ARBA" id="ARBA00004123"/>
    </source>
</evidence>
<dbReference type="AlphaFoldDB" id="A0A1B7SL43"/>
<evidence type="ECO:0000256" key="4">
    <source>
        <dbReference type="ARBA" id="ARBA00022490"/>
    </source>
</evidence>
<feature type="compositionally biased region" description="Basic and acidic residues" evidence="7">
    <location>
        <begin position="13"/>
        <end position="37"/>
    </location>
</feature>
<keyword evidence="9" id="KW-1185">Reference proteome</keyword>
<feature type="region of interest" description="Disordered" evidence="7">
    <location>
        <begin position="131"/>
        <end position="166"/>
    </location>
</feature>
<comment type="subcellular location">
    <subcellularLocation>
        <location evidence="2">Cytoplasm</location>
    </subcellularLocation>
    <subcellularLocation>
        <location evidence="1">Nucleus</location>
    </subcellularLocation>
</comment>
<evidence type="ECO:0000313" key="8">
    <source>
        <dbReference type="EMBL" id="KAH3669738.1"/>
    </source>
</evidence>
<evidence type="ECO:0000256" key="7">
    <source>
        <dbReference type="SAM" id="MobiDB-lite"/>
    </source>
</evidence>
<dbReference type="EMBL" id="JAEUBD010000983">
    <property type="protein sequence ID" value="KAH3669738.1"/>
    <property type="molecule type" value="Genomic_DNA"/>
</dbReference>
<keyword evidence="6" id="KW-0539">Nucleus</keyword>
<comment type="caution">
    <text evidence="8">The sequence shown here is derived from an EMBL/GenBank/DDBJ whole genome shotgun (WGS) entry which is preliminary data.</text>
</comment>
<dbReference type="GO" id="GO:0000055">
    <property type="term" value="P:ribosomal large subunit export from nucleus"/>
    <property type="evidence" value="ECO:0007669"/>
    <property type="project" value="TreeGrafter"/>
</dbReference>
<proteinExistence type="predicted"/>
<evidence type="ECO:0000313" key="9">
    <source>
        <dbReference type="Proteomes" id="UP000788993"/>
    </source>
</evidence>
<keyword evidence="3" id="KW-0813">Transport</keyword>
<keyword evidence="5" id="KW-0690">Ribosome biogenesis</keyword>
<evidence type="ECO:0000256" key="3">
    <source>
        <dbReference type="ARBA" id="ARBA00022448"/>
    </source>
</evidence>
<organism evidence="8 9">
    <name type="scientific">Ogataea polymorpha</name>
    <dbReference type="NCBI Taxonomy" id="460523"/>
    <lineage>
        <taxon>Eukaryota</taxon>
        <taxon>Fungi</taxon>
        <taxon>Dikarya</taxon>
        <taxon>Ascomycota</taxon>
        <taxon>Saccharomycotina</taxon>
        <taxon>Pichiomycetes</taxon>
        <taxon>Pichiales</taxon>
        <taxon>Pichiaceae</taxon>
        <taxon>Ogataea</taxon>
    </lineage>
</organism>
<feature type="compositionally biased region" description="Basic residues" evidence="7">
    <location>
        <begin position="1"/>
        <end position="12"/>
    </location>
</feature>
<dbReference type="RefSeq" id="XP_018211987.1">
    <property type="nucleotide sequence ID" value="XM_018357168.1"/>
</dbReference>
<gene>
    <name evidence="8" type="ORF">OGATHE_002550</name>
</gene>
<dbReference type="InterPro" id="IPR022784">
    <property type="entry name" value="Ribosome_bgen_Alb1"/>
</dbReference>
<feature type="compositionally biased region" description="Acidic residues" evidence="7">
    <location>
        <begin position="143"/>
        <end position="159"/>
    </location>
</feature>
<accession>A0A1B7SL43</accession>
<sequence length="176" mass="19940">MAKKISKHSRAARRGEISETTGEARDLERVPRLEKTDTIGPMIRASASKNEDLLRQKMEKKASKSNKGRSGISKTIKTRREKAVIIDGKLGSKIEASINRAKEIQSMRKANWDTINKQAKEAVKSKLLYHDSSYQTEGRKEATEDDSDWENMDEEEESNDLVSSNNRFALLEEVEA</sequence>
<keyword evidence="4" id="KW-0963">Cytoplasm</keyword>
<reference evidence="8" key="2">
    <citation type="submission" date="2021-01" db="EMBL/GenBank/DDBJ databases">
        <authorList>
            <person name="Schikora-Tamarit M.A."/>
        </authorList>
    </citation>
    <scope>NUCLEOTIDE SEQUENCE</scope>
    <source>
        <strain evidence="8">NCAIM Y.01608</strain>
    </source>
</reference>
<evidence type="ECO:0000256" key="6">
    <source>
        <dbReference type="ARBA" id="ARBA00023242"/>
    </source>
</evidence>
<dbReference type="InterPro" id="IPR053278">
    <property type="entry name" value="Pre-60S_factor_ECM1"/>
</dbReference>
<evidence type="ECO:0000256" key="2">
    <source>
        <dbReference type="ARBA" id="ARBA00004496"/>
    </source>
</evidence>
<feature type="compositionally biased region" description="Basic and acidic residues" evidence="7">
    <location>
        <begin position="49"/>
        <end position="62"/>
    </location>
</feature>
<dbReference type="GO" id="GO:0005737">
    <property type="term" value="C:cytoplasm"/>
    <property type="evidence" value="ECO:0007669"/>
    <property type="project" value="UniProtKB-SubCell"/>
</dbReference>
<evidence type="ECO:0000256" key="5">
    <source>
        <dbReference type="ARBA" id="ARBA00022517"/>
    </source>
</evidence>
<dbReference type="Proteomes" id="UP000788993">
    <property type="component" value="Unassembled WGS sequence"/>
</dbReference>
<dbReference type="PANTHER" id="PTHR28280:SF1">
    <property type="entry name" value="SHUTTLING PRE-60S FACTOR ECM1"/>
    <property type="match status" value="1"/>
</dbReference>
<dbReference type="PANTHER" id="PTHR28280">
    <property type="entry name" value="SHUTTLING PRE-60S FACTOR ECM1"/>
    <property type="match status" value="1"/>
</dbReference>
<dbReference type="Pfam" id="PF09135">
    <property type="entry name" value="Alb1"/>
    <property type="match status" value="1"/>
</dbReference>